<reference evidence="2 3" key="1">
    <citation type="journal article" date="2020" name="Int. J. Syst. Evol. Microbiol.">
        <title>Novel acetic acid bacteria from cider fermentations: Acetobacter conturbans sp. nov. and Acetobacter fallax sp. nov.</title>
        <authorList>
            <person name="Sombolestani A.S."/>
            <person name="Cleenwerck I."/>
            <person name="Cnockaert M."/>
            <person name="Borremans W."/>
            <person name="Wieme A.D."/>
            <person name="De Vuyst L."/>
            <person name="Vandamme P."/>
        </authorList>
    </citation>
    <scope>NUCLEOTIDE SEQUENCE [LARGE SCALE GENOMIC DNA]</scope>
    <source>
        <strain evidence="2 3">LMG 1637</strain>
    </source>
</reference>
<comment type="caution">
    <text evidence="2">The sequence shown here is derived from an EMBL/GenBank/DDBJ whole genome shotgun (WGS) entry which is preliminary data.</text>
</comment>
<accession>A0ABX0KAA1</accession>
<dbReference type="InterPro" id="IPR001387">
    <property type="entry name" value="Cro/C1-type_HTH"/>
</dbReference>
<organism evidence="2 3">
    <name type="scientific">Acetobacter fallax</name>
    <dbReference type="NCBI Taxonomy" id="1737473"/>
    <lineage>
        <taxon>Bacteria</taxon>
        <taxon>Pseudomonadati</taxon>
        <taxon>Pseudomonadota</taxon>
        <taxon>Alphaproteobacteria</taxon>
        <taxon>Acetobacterales</taxon>
        <taxon>Acetobacteraceae</taxon>
        <taxon>Acetobacter</taxon>
    </lineage>
</organism>
<dbReference type="InterPro" id="IPR010982">
    <property type="entry name" value="Lambda_DNA-bd_dom_sf"/>
</dbReference>
<proteinExistence type="predicted"/>
<gene>
    <name evidence="2" type="ORF">GOB84_12415</name>
</gene>
<feature type="domain" description="HTH cro/C1-type" evidence="1">
    <location>
        <begin position="22"/>
        <end position="66"/>
    </location>
</feature>
<dbReference type="Proteomes" id="UP000615326">
    <property type="component" value="Unassembled WGS sequence"/>
</dbReference>
<dbReference type="SUPFAM" id="SSF47413">
    <property type="entry name" value="lambda repressor-like DNA-binding domains"/>
    <property type="match status" value="1"/>
</dbReference>
<name>A0ABX0KAA1_9PROT</name>
<dbReference type="RefSeq" id="WP_173577877.1">
    <property type="nucleotide sequence ID" value="NZ_WOSW01000026.1"/>
</dbReference>
<dbReference type="PROSITE" id="PS50943">
    <property type="entry name" value="HTH_CROC1"/>
    <property type="match status" value="1"/>
</dbReference>
<keyword evidence="3" id="KW-1185">Reference proteome</keyword>
<evidence type="ECO:0000313" key="3">
    <source>
        <dbReference type="Proteomes" id="UP000615326"/>
    </source>
</evidence>
<protein>
    <submittedName>
        <fullName evidence="2">Helix-turn-helix domain-containing protein</fullName>
    </submittedName>
</protein>
<sequence>MEQDVIDDFAKNIRYVCGYYKSISDICRKIGVNRSQFSKYISGSTMPSQYILRKICNFFGVDYREIILPHHEFKSIFEANHGLYGIERNNSYFSRIKSNDKALSIYLGYYCCYKISMVNDNKIVKSIMLISKNESNFTVNYIERSPERRHRYKGYIYYVGDRLFINAYDSMFDSELLSIVMYPSLTTKVSVLSGLCLGVASNITKTPNCVRIALLRISEPALLKNAISRCGVFDKGDADLPASIISILHPEEGSLPLRMYPSQIEQQAGKPVSTR</sequence>
<evidence type="ECO:0000259" key="1">
    <source>
        <dbReference type="PROSITE" id="PS50943"/>
    </source>
</evidence>
<dbReference type="Pfam" id="PF01381">
    <property type="entry name" value="HTH_3"/>
    <property type="match status" value="1"/>
</dbReference>
<evidence type="ECO:0000313" key="2">
    <source>
        <dbReference type="EMBL" id="NHO33354.1"/>
    </source>
</evidence>
<dbReference type="CDD" id="cd00093">
    <property type="entry name" value="HTH_XRE"/>
    <property type="match status" value="1"/>
</dbReference>
<dbReference type="EMBL" id="WOSW01000026">
    <property type="protein sequence ID" value="NHO33354.1"/>
    <property type="molecule type" value="Genomic_DNA"/>
</dbReference>
<dbReference type="Gene3D" id="1.10.260.40">
    <property type="entry name" value="lambda repressor-like DNA-binding domains"/>
    <property type="match status" value="1"/>
</dbReference>
<dbReference type="SMART" id="SM00530">
    <property type="entry name" value="HTH_XRE"/>
    <property type="match status" value="1"/>
</dbReference>